<dbReference type="Pfam" id="PF00109">
    <property type="entry name" value="ketoacyl-synt"/>
    <property type="match status" value="1"/>
</dbReference>
<dbReference type="Gene3D" id="3.40.50.12780">
    <property type="entry name" value="N-terminal domain of ligase-like"/>
    <property type="match status" value="2"/>
</dbReference>
<dbReference type="InterPro" id="IPR025110">
    <property type="entry name" value="AMP-bd_C"/>
</dbReference>
<dbReference type="InterPro" id="IPR020806">
    <property type="entry name" value="PKS_PP-bd"/>
</dbReference>
<evidence type="ECO:0000259" key="9">
    <source>
        <dbReference type="PROSITE" id="PS52004"/>
    </source>
</evidence>
<proteinExistence type="inferred from homology"/>
<dbReference type="CDD" id="cd19531">
    <property type="entry name" value="LCL_NRPS-like"/>
    <property type="match status" value="4"/>
</dbReference>
<dbReference type="PANTHER" id="PTHR45527">
    <property type="entry name" value="NONRIBOSOMAL PEPTIDE SYNTHETASE"/>
    <property type="match status" value="1"/>
</dbReference>
<comment type="similarity">
    <text evidence="2">Belongs to the ATP-dependent AMP-binding enzyme family.</text>
</comment>
<dbReference type="SUPFAM" id="SSF52777">
    <property type="entry name" value="CoA-dependent acyltransferases"/>
    <property type="match status" value="9"/>
</dbReference>
<dbReference type="Pfam" id="PF16197">
    <property type="entry name" value="KAsynt_C_assoc"/>
    <property type="match status" value="1"/>
</dbReference>
<dbReference type="InterPro" id="IPR020845">
    <property type="entry name" value="AMP-binding_CS"/>
</dbReference>
<keyword evidence="3" id="KW-0596">Phosphopantetheine</keyword>
<dbReference type="InterPro" id="IPR042099">
    <property type="entry name" value="ANL_N_sf"/>
</dbReference>
<feature type="domain" description="Ketosynthase family 3 (KS3)" evidence="9">
    <location>
        <begin position="5548"/>
        <end position="5969"/>
    </location>
</feature>
<dbReference type="InterPro" id="IPR010071">
    <property type="entry name" value="AA_adenyl_dom"/>
</dbReference>
<dbReference type="SMART" id="SM00825">
    <property type="entry name" value="PKS_KS"/>
    <property type="match status" value="1"/>
</dbReference>
<reference evidence="11" key="1">
    <citation type="journal article" date="2019" name="Int. J. Syst. Evol. Microbiol.">
        <title>The Global Catalogue of Microorganisms (GCM) 10K type strain sequencing project: providing services to taxonomists for standard genome sequencing and annotation.</title>
        <authorList>
            <consortium name="The Broad Institute Genomics Platform"/>
            <consortium name="The Broad Institute Genome Sequencing Center for Infectious Disease"/>
            <person name="Wu L."/>
            <person name="Ma J."/>
        </authorList>
    </citation>
    <scope>NUCLEOTIDE SEQUENCE [LARGE SCALE GENOMIC DNA]</scope>
    <source>
        <strain evidence="11">CGMCC 1.13574</strain>
    </source>
</reference>
<evidence type="ECO:0000256" key="1">
    <source>
        <dbReference type="ARBA" id="ARBA00001957"/>
    </source>
</evidence>
<dbReference type="InterPro" id="IPR001242">
    <property type="entry name" value="Condensation_dom"/>
</dbReference>
<feature type="domain" description="Carrier" evidence="8">
    <location>
        <begin position="5451"/>
        <end position="5528"/>
    </location>
</feature>
<sequence length="5974" mass="671204">MNKLDLSQADTLPVLQMPTDHPRHAATNERRAVYQFGVARELSAQLEAIIQDADKTIETSLMAGFCLLLHRYTGQKDILIGSSRSGAQDERRPCLVRVDLSDIHSVGELIRLVQRAEVRSDEWKVSSWSDFDKAMTDPDDVRKVRVQAAFEMNAASFGIATKDDCELHLMIEEGPSGLIGQFTYQAALWKAESIERMAGHYLTLLRGIAEQPTSGLSELPLLTDDEKNRLLVEWNRTETHYPERSMKQLFEEQAQQVPDEIAVVFESQSLTYGELNGQANRLAQRLKQLGVGRDVLVGICAERSVEMVIGLLAIVKAGGAYVPFDANYPEERLQYLFEDSQVSVLLTQRALLDKLPIGDVQIVLLEETLAEHADASEENLPSVARTDDLAYVIYTSGSTGKPKGVCVPQRGVVRLVKETDYVSLSADEVFLQYAPISFDAATFEIWGALLNGARLVVCPADKLSLEELGDVISKYQISTMFLTTALFHKMADHHWETLGSVRQLLVGGEQMSIRHVRDLFQRLTDWRFFHVYGPTESTTFTTCCPMDGASLLEQSVPIGKPIANTTVYVLDQKLQPVPIGVPGELYIGGDGLATAYLNRPELTAERFVPNPFAKTGAKMYRTGDLVRILADGRLDFLGRIDNQVKIRGFRIELGEIEAVLGELPAVKECSVIAHEDETGDRRLVAYVVPDEQGQKTEQWETLFDDFYEEETAEYDPTFHLVGWHCSLRKKQIPTEEMREWLDHTIGRILDNDSGRVLEIGSGSGMILYRVAPLSESYLGTDISQSGVQKLQRDLKRFDLPHVQLLHSRADELPDFADQFDMVIMNSVIQYFPTVEYFVGVLERAVSAVGDRGTVFVGDVRSHALLGAFHLAVELFQEEDAAPLADVVRRARLAMKNERELLIDPQFFLALQKHLPQICQVEVRPKRGNAINEMTMFRYDVTLHIGERAEERVDMLWLDWRADGLTLAEVRRMLVAVEPDRIGIKQVPNGRIAKEARMLSLIDQGVMPSTVGELRALADEHVGVFPEELWALCDGLPYEPDVSWLTTDAAGSFDVVFTRHGVTDVQLTAISKSKASNGQPKDWHQYANIPRQTVFRDALMQEIRHSLRAKLPEHMIPSVFLSLPALPLTANGKVDTHALPAPDFSQHAFDLTHVPPRNESEKLLVSLYEQVLRVEPVSIEASFFDLGGHSLLAMQLLTRVQDRFGVEIKLRSLFEAPSVAELALRIEQARRGAQGQAALPILPVEREGRMPASFAQQRLWFFDRLTEGDYVYNMPFALRIDGMLNERALERSLQEIVRRHQALRTRFVEVDGMPMQRLAGWEEEPLHLFDFSSASAESRELLVRNWLQEEARRPFELAQDLPIRFALLRLGEQEHILFLNIHHIVGDGWSMGVFAEELAPLYRAFVRGRPSPLAELDIQYADFAHWQQQWIKSDAMQMQFEYWHKRLSGHLPVMQLPTDRPRPRVNRHRGAIYLLHVPESLTERLRLLSRAENTTLFMTLLAAFNTWLQRLTGQDDLLVGTPSSNRNRKEIERLIGFFVNMLVLRTDLSGDLTFRQLLDRVRTTVIDANINQEYPFEKLVETLQPDRNLSYMPLFQVSFQLTPTWEFQLDDLLVQPVEIDNGSAKFDLALSMTEMDGRLVGRLEYNTDLFDDSTIERLAGNFSALLAGIVDNPNARLWELPLLSAEETEQLKREWDCTAGDDPAICIQHLFEEQVMKTPHAVALIDGDRQMTYEELNGRANRLASHLQKLGVGPEALVGLCLERTFDLPIAILGVLKAGGAFVPLDPTHPQERLSLILEDANLPFLVTTSALSFILPSHQAQVVLLDADHDQIAKRPDQNVRSQVRPDNLSYLIYTSGSTGRPKAVMVEHRNLIATLLSSQAHFAFSQEDVLPWIASFTFDIAYFELLNPLIAGGTSALMTKERLLDLSALVSDLEGYTMFHAVPSLMRQIVDHIESGAIDRSRFDRLRTIFIGGDTVAPDLLDAMYAVFRRTEIHVLYGPTEGTIICTHYLVPRDERSDRSLIGGRMNHASLRISDSKQQLVPRGVPGELYVGGPGVTRGYYRQEELTAERYVVIDGQRWYKTGDLVRLSAAGMIEFMGRIDHQVKIRGFRIELGEIETALVAHEAVEEAVVIAFEASAGDKRLAAYVVTGRGEEREVEQLRAFLQQKLPDYMVPSAIVFLDEMPLNQNGKVDRKQLPAPEIRFEEAPEEYVAPSGETEEQVANIWAELLGVPRVGLYDNFFMLGGHSLLAMQVLNRVQQQFGVKVEVKDLFVAANLEQFAKRVAGLLDLGATAEEMVIQRALPKDHYALSHAQKRLWFLYKFDPTSTVYHVPLSLIVKERVERSAFELALSALIERHSVLRTTFVDLEGVPRQVVQEKSDVQAQYVDLSGWEAERQQERIDREVEAANRSPFDLTSGPLLRVLLFKLAEERAYLHVNMHHIITDGWSSSLLFQEWMTLYRAFLNGQEGALPPNDLQYVDYAEWTEQQVATGVWREAESYWLRTLSKPLPLLELPTDFERPKRQTFHGSNLLTALQTEQYERLQRVAKREEVSMNMLVLAAYFALMRHLSQEEDIIIGLPIAGRTMKALEPLIGFVANTLAIRVQFSEAITTPLELVREVKRQSLLAFEHQSYPFDLLVEKLNPDRDMSRPPIFSTVFGWHENRQQVDERTEWLVGVDFETKTSKFDLSLYAGEKGGQLLLNLEYNTDLFGEETVNRFAERMVMMLTAFGDDLEMPLDRMEIMTEWDRAVYASMNDTAVDFDLDQLLHEEFGRYAKAHPNRIALLCEGKEMTYGELEARANRLAHFLRAQGVQRNQLIGVQMERSFELMVALYGVLKAGAAYVPIDPDYPINRIQYMLTDSSSPVLLTKRAYAEQIREIASGEGLPLATVLYLDARGAVEETIGAGVKSYSWSDVERSPSRSPERVNEPSDVAYLIYTSGSTGKPKGVVIRHEAIVNRILWHQSVFQATAEDCVIQRTTHCFDDSIIEFFWPLRYGAKLLILPNSVYTDPERLVEQMVRYDVTYMQFVPSLLSILVAHLLSLPEAERPPLKLRDFIVSGEPLPSKLVNQWYEMYPTGVRIGNLYGATEAAVDSTAFLIEGPLDFVHVGTPIANSQVYVFNRAGKICPVGVKGEIILGGLQLADGYHNKPEKTAEQFIPNSLPGQPGGDRLYRTGDLGRILADGTIECLGRVDNQVKVRGYRIELGEIEEVFSQHPDTEMVAVIVKKGRDGNNMLFGFYTAWREDVEQEELKEFIGVQLPNYMVPARLVRLSEMPLTPNGKVDRKLLEQMAQSDELEEAREFVAPSTETEALLAGIWERVLQREAVSVNDHFFDLGGHSLLAIQVLNRIGKEMGMTIDLKDVFQHATLRDLASYLDKQVAEERRSRRAEIMRLPEQEHYELSPAQTRMYILDKFHAESRVYDVPLVKRIEAEVDVAQFERALQLLIERHDVLRTVFREVDDLPRQKVLEQVAFQLEFHDLSSLATDEQTAMIRALVEAMEERPFDLADGPLLRTILFKRGTDDHIFYLNIHHIVVDGWSLETLFRDLADLYEELPRGASAQRDVGQIRYVEYAAWQNEQLRAGAWQEQEQYWLDVFSKPLPVLDLPTDFQRPEVMMFHGDLLESALSERLTASLRALCKQEGVSLYMALFAAYFLLLHQLTGDEDIIVGTPVDGHDHAELESVVGIFLNTLSLRLRWEGIHSPKQLLQKVKAQFLSAHEHRDYPFDLLIEKLNPERDTSRSPLFSTMFTLLTEESGESAERRLQFRAEEGLLPYKVAKFDLSLLAVDAGERIRLRFEYNSDLFKRETAARFQALFLLAVEAIAAKTSESFARIDLSLPEDRALYERINDTGAIALPTSTIQEAFARQASATPDSPALSDGKSGVLTYADLHERTSRMARLLQDKGVKKGRVVGILMERSRDVVIAMLSVLKAGGAYVPIDPTYPPARIRYMLEDSGAVIVLADEHLRTSVPSGSLLTLCLSEAPAAWSGEEQQETSGPDDPAYLIYTSGSTGLPKGTVVPHRGVVNLAAWTRERYPFAERETWVQFSAHSFDVSVWEIYSALLNGSHLHILSDLERQSVEAFGEAVQRVSATICFLPPAIFHQFACHLPEDIRPFRTLKCIVLAGEALHAESVRQFQARFGTQVEIVNAYGPTEVTVFATSYHLRELVDPNWTTVPIGRPIANTAVHILNQHLQPCPVNVPGELYIEGVGLARGYLNQPERTAEAFLQHPARPEVRIYKTGDTVRLLPSGEIEFIGRRDGQVKVRGHRIEIGEIEACLLQHRSVRATAVVVSEDVAGQTELRAFCTAGGGAVTAEDVRAHLQQQLPAYLIPSQIILLEAMPLLPSGKIDRKALRELVLQRGDERREMVAPTTPIERQIASIWAGIFHREQISVDDHFFDLGGHSLLAIQFLNRVKKELGLTLLMKDVFLNPTLKAMADHLESLSASRSIGRSASIPRLPERAHYPLSHAQKRLWFLYRIDPSSRVYEVPTMVAHQGALDVTIFKTALQCLMDRHESLRTIFFEVDGEPCQRVLSDVVFPFEFRDLSGLDAQEQAEYLDMKLERINARPFDLTTGPLVKSILFKLGAGEFRFYLNIHHIVYDGWSHDLLFGELVDVYTSLQNGHLPALPEQTVRYVDYAAWQDGEMEAHESFWIEELAKPLPVLNLPTDFPRPDVMTFNGAMHQASLSCELAEKLREVAKREDVSMYQLMFAAFVMLLQQLTDEEDLIVGTPVAGRTDQALESVIGFFVNMLAVRTRTRGIATLQELLHRVKDQFLRAYEHQAYSFDRLVLKINPERDASRSPIYSTMFTYKAESNSESSSEKAGALHFESVERDLPHTTAKVDLSLFAMDGVDSLWLAFEYNTDLFLPESIARFSALYQEILHAFVKRLTTPLAHVELLTAEDRSIYAQFNDTVRDYDLDRTIVERFYEAAAADRSKIALSSEHGALTYAELNERSNQVAHLLVSRGIRSGDFVSIILDRSIETVVAMLGVLKAGGVYVPIDAEYPEERIRYMIADSQSPYLLTDRANANRLVDLLVREAGSERQTEILLLEAAIEVPETHDLPVLSTADDLAYVIYTSGSTGQPKGVQIAQRGVLNLVEWGRDRYGFGPDDVMLEFSSYSFDVSVWDTYVGLLLGGRVHLLSKAGRLSAEEFAREVERCKATCVILTVTFFTHLTTYLSEADRAKLSSLRMIQIAGEILPSDAIRKWQRKFGCDLQLVNACGPTETTVYCSAYEIPSELAAGAMNVPVGTPLANYRMYVVNSRNTLSPINVIGEVCIETLAMSTGYLNQPAKTADAFVPNPFQKRFGRFVHEQIYRTGDRGRLLPDGTLEIVGRVDNQVKVRGFRIELGEVEAAMIASPAVQHAVVVVERGPDGSQALHGFYTTQTNEGQPDLRGWLAAKLPAFMVPARLTRLAEMPLSPAGKVDRQALSRLNAAQGAESRLASAADSTGANQTSRQEEIAAIWADVLDCAREAIRLDDNFFDIGGHSLLLMNVQNQLEQKLDVKLPILDLLMHTTVRKLAAALDRTEASAVTSYASAEREASHPAQDDAVAIIGIGLRFPGAVTPYEYWHNLRRGKELIRDVALEDLPFAWEELEEDIRERYVLRDGYLDDIDLFDPDFFQMTHQEASHTDPQQRLFMLTAWEAIENAGYRVSEINSATSVYVGVSDTQYGLQEVGEGAADDFQSELLTNGKFIATRLSYKLNLKGESVVVDSACSTSLTAVHLACQSLLTGQTDYALAGGVSVQTPQKVGYVYEPGFITSPDGHCRAFDQAAGGTVFGNGVGVVLLKRLSDAKRDGDPIYAVIKGSALNNDGNQKIGYTAPSQQGQADVIAKAQHSAGVDPRSITYIEAHGTGTHLGDPIEIAALKAAFGPQEDKRFCAIGSVKSNIGHTDAAAGLAGLIKVALCMKHGELVPSLHYTKPNPACGLEDSPFYVNTEHKRWSRDRGPLRAGVSAFGIGGTNAHVILEEAPRQT</sequence>
<dbReference type="InterPro" id="IPR036736">
    <property type="entry name" value="ACP-like_sf"/>
</dbReference>
<dbReference type="Pfam" id="PF00668">
    <property type="entry name" value="Condensation"/>
    <property type="match status" value="4"/>
</dbReference>
<dbReference type="InterPro" id="IPR020841">
    <property type="entry name" value="PKS_Beta-ketoAc_synthase_dom"/>
</dbReference>
<dbReference type="Gene3D" id="3.40.50.150">
    <property type="entry name" value="Vaccinia Virus protein VP39"/>
    <property type="match status" value="1"/>
</dbReference>
<dbReference type="EMBL" id="JBHUIO010000002">
    <property type="protein sequence ID" value="MFD2169342.1"/>
    <property type="molecule type" value="Genomic_DNA"/>
</dbReference>
<feature type="domain" description="Carrier" evidence="8">
    <location>
        <begin position="3303"/>
        <end position="3378"/>
    </location>
</feature>
<dbReference type="Gene3D" id="3.40.47.10">
    <property type="match status" value="1"/>
</dbReference>
<dbReference type="PROSITE" id="PS52004">
    <property type="entry name" value="KS3_2"/>
    <property type="match status" value="1"/>
</dbReference>
<gene>
    <name evidence="10" type="ORF">ACFSOY_04815</name>
</gene>
<dbReference type="SUPFAM" id="SSF53335">
    <property type="entry name" value="S-adenosyl-L-methionine-dependent methyltransferases"/>
    <property type="match status" value="1"/>
</dbReference>
<protein>
    <submittedName>
        <fullName evidence="10">Amino acid adenylation domain-containing protein</fullName>
    </submittedName>
</protein>
<dbReference type="Gene3D" id="3.30.559.10">
    <property type="entry name" value="Chloramphenicol acetyltransferase-like domain"/>
    <property type="match status" value="4"/>
</dbReference>
<dbReference type="CDD" id="cd12117">
    <property type="entry name" value="A_NRPS_Srf_like"/>
    <property type="match status" value="1"/>
</dbReference>
<dbReference type="PROSITE" id="PS50075">
    <property type="entry name" value="CARRIER"/>
    <property type="match status" value="5"/>
</dbReference>
<dbReference type="NCBIfam" id="TIGR01733">
    <property type="entry name" value="AA-adenyl-dom"/>
    <property type="match status" value="5"/>
</dbReference>
<keyword evidence="4" id="KW-0597">Phosphoprotein</keyword>
<dbReference type="Gene3D" id="3.30.559.30">
    <property type="entry name" value="Nonribosomal peptide synthetase, condensation domain"/>
    <property type="match status" value="5"/>
</dbReference>
<dbReference type="PROSITE" id="PS00012">
    <property type="entry name" value="PHOSPHOPANTETHEINE"/>
    <property type="match status" value="3"/>
</dbReference>
<dbReference type="CDD" id="cd05930">
    <property type="entry name" value="A_NRPS"/>
    <property type="match status" value="4"/>
</dbReference>
<evidence type="ECO:0000313" key="10">
    <source>
        <dbReference type="EMBL" id="MFD2169342.1"/>
    </source>
</evidence>
<evidence type="ECO:0000256" key="5">
    <source>
        <dbReference type="ARBA" id="ARBA00022679"/>
    </source>
</evidence>
<dbReference type="InterPro" id="IPR016039">
    <property type="entry name" value="Thiolase-like"/>
</dbReference>
<dbReference type="InterPro" id="IPR009081">
    <property type="entry name" value="PP-bd_ACP"/>
</dbReference>
<dbReference type="Pfam" id="PF00550">
    <property type="entry name" value="PP-binding"/>
    <property type="match status" value="5"/>
</dbReference>
<dbReference type="InterPro" id="IPR018201">
    <property type="entry name" value="Ketoacyl_synth_AS"/>
</dbReference>
<dbReference type="CDD" id="cd00833">
    <property type="entry name" value="PKS"/>
    <property type="match status" value="1"/>
</dbReference>
<dbReference type="Gene3D" id="1.10.1200.10">
    <property type="entry name" value="ACP-like"/>
    <property type="match status" value="5"/>
</dbReference>
<evidence type="ECO:0000256" key="6">
    <source>
        <dbReference type="ARBA" id="ARBA00022737"/>
    </source>
</evidence>
<feature type="domain" description="Carrier" evidence="8">
    <location>
        <begin position="2213"/>
        <end position="2288"/>
    </location>
</feature>
<evidence type="ECO:0000256" key="3">
    <source>
        <dbReference type="ARBA" id="ARBA00022450"/>
    </source>
</evidence>
<evidence type="ECO:0000256" key="2">
    <source>
        <dbReference type="ARBA" id="ARBA00006432"/>
    </source>
</evidence>
<keyword evidence="6" id="KW-0677">Repeat</keyword>
<dbReference type="InterPro" id="IPR014031">
    <property type="entry name" value="Ketoacyl_synth_C"/>
</dbReference>
<comment type="caution">
    <text evidence="10">The sequence shown here is derived from an EMBL/GenBank/DDBJ whole genome shotgun (WGS) entry which is preliminary data.</text>
</comment>
<evidence type="ECO:0000259" key="8">
    <source>
        <dbReference type="PROSITE" id="PS50075"/>
    </source>
</evidence>
<keyword evidence="5" id="KW-0808">Transferase</keyword>
<dbReference type="InterPro" id="IPR045851">
    <property type="entry name" value="AMP-bd_C_sf"/>
</dbReference>
<dbReference type="InterPro" id="IPR023213">
    <property type="entry name" value="CAT-like_dom_sf"/>
</dbReference>
<dbReference type="InterPro" id="IPR013217">
    <property type="entry name" value="Methyltransf_12"/>
</dbReference>
<dbReference type="InterPro" id="IPR000873">
    <property type="entry name" value="AMP-dep_synth/lig_dom"/>
</dbReference>
<accession>A0ABW4ZU00</accession>
<evidence type="ECO:0000256" key="4">
    <source>
        <dbReference type="ARBA" id="ARBA00022553"/>
    </source>
</evidence>
<dbReference type="SMART" id="SM00823">
    <property type="entry name" value="PKS_PP"/>
    <property type="match status" value="5"/>
</dbReference>
<keyword evidence="11" id="KW-1185">Reference proteome</keyword>
<dbReference type="Gene3D" id="3.30.300.30">
    <property type="match status" value="6"/>
</dbReference>
<comment type="cofactor">
    <cofactor evidence="1">
        <name>pantetheine 4'-phosphate</name>
        <dbReference type="ChEBI" id="CHEBI:47942"/>
    </cofactor>
</comment>
<dbReference type="InterPro" id="IPR006162">
    <property type="entry name" value="Ppantetheine_attach_site"/>
</dbReference>
<dbReference type="PANTHER" id="PTHR45527:SF1">
    <property type="entry name" value="FATTY ACID SYNTHASE"/>
    <property type="match status" value="1"/>
</dbReference>
<dbReference type="InterPro" id="IPR014030">
    <property type="entry name" value="Ketoacyl_synth_N"/>
</dbReference>
<dbReference type="Pfam" id="PF02801">
    <property type="entry name" value="Ketoacyl-synt_C"/>
    <property type="match status" value="1"/>
</dbReference>
<keyword evidence="7" id="KW-0045">Antibiotic biosynthesis</keyword>
<dbReference type="Pfam" id="PF08242">
    <property type="entry name" value="Methyltransf_12"/>
    <property type="match status" value="1"/>
</dbReference>
<dbReference type="InterPro" id="IPR029063">
    <property type="entry name" value="SAM-dependent_MTases_sf"/>
</dbReference>
<dbReference type="CDD" id="cd02440">
    <property type="entry name" value="AdoMet_MTases"/>
    <property type="match status" value="1"/>
</dbReference>
<dbReference type="Pfam" id="PF00501">
    <property type="entry name" value="AMP-binding"/>
    <property type="match status" value="5"/>
</dbReference>
<dbReference type="PROSITE" id="PS00455">
    <property type="entry name" value="AMP_BINDING"/>
    <property type="match status" value="5"/>
</dbReference>
<dbReference type="SUPFAM" id="SSF47336">
    <property type="entry name" value="ACP-like"/>
    <property type="match status" value="5"/>
</dbReference>
<dbReference type="Proteomes" id="UP001597343">
    <property type="component" value="Unassembled WGS sequence"/>
</dbReference>
<feature type="domain" description="Carrier" evidence="8">
    <location>
        <begin position="4368"/>
        <end position="4443"/>
    </location>
</feature>
<organism evidence="10 11">
    <name type="scientific">Tumebacillus lipolyticus</name>
    <dbReference type="NCBI Taxonomy" id="1280370"/>
    <lineage>
        <taxon>Bacteria</taxon>
        <taxon>Bacillati</taxon>
        <taxon>Bacillota</taxon>
        <taxon>Bacilli</taxon>
        <taxon>Bacillales</taxon>
        <taxon>Alicyclobacillaceae</taxon>
        <taxon>Tumebacillus</taxon>
    </lineage>
</organism>
<evidence type="ECO:0000256" key="7">
    <source>
        <dbReference type="ARBA" id="ARBA00023194"/>
    </source>
</evidence>
<dbReference type="Gene3D" id="3.40.50.980">
    <property type="match status" value="6"/>
</dbReference>
<dbReference type="NCBIfam" id="NF003417">
    <property type="entry name" value="PRK04813.1"/>
    <property type="match status" value="6"/>
</dbReference>
<dbReference type="InterPro" id="IPR032821">
    <property type="entry name" value="PKS_assoc"/>
</dbReference>
<evidence type="ECO:0000313" key="11">
    <source>
        <dbReference type="Proteomes" id="UP001597343"/>
    </source>
</evidence>
<dbReference type="Pfam" id="PF13193">
    <property type="entry name" value="AMP-binding_C"/>
    <property type="match status" value="5"/>
</dbReference>
<dbReference type="PROSITE" id="PS00606">
    <property type="entry name" value="KS3_1"/>
    <property type="match status" value="1"/>
</dbReference>
<feature type="domain" description="Carrier" evidence="8">
    <location>
        <begin position="1154"/>
        <end position="1229"/>
    </location>
</feature>
<dbReference type="SUPFAM" id="SSF53901">
    <property type="entry name" value="Thiolase-like"/>
    <property type="match status" value="1"/>
</dbReference>
<dbReference type="Gene3D" id="2.30.38.10">
    <property type="entry name" value="Luciferase, Domain 3"/>
    <property type="match status" value="3"/>
</dbReference>
<dbReference type="SUPFAM" id="SSF56801">
    <property type="entry name" value="Acetyl-CoA synthetase-like"/>
    <property type="match status" value="5"/>
</dbReference>
<name>A0ABW4ZU00_9BACL</name>